<evidence type="ECO:0000313" key="2">
    <source>
        <dbReference type="EMBL" id="TCV91596.1"/>
    </source>
</evidence>
<feature type="transmembrane region" description="Helical" evidence="1">
    <location>
        <begin position="101"/>
        <end position="122"/>
    </location>
</feature>
<dbReference type="Proteomes" id="UP000295645">
    <property type="component" value="Unassembled WGS sequence"/>
</dbReference>
<proteinExistence type="predicted"/>
<dbReference type="AlphaFoldDB" id="A0A4R3YHB4"/>
<keyword evidence="1" id="KW-0812">Transmembrane</keyword>
<dbReference type="InterPro" id="IPR009305">
    <property type="entry name" value="Mpo1-like"/>
</dbReference>
<dbReference type="EMBL" id="SMCS01000010">
    <property type="protein sequence ID" value="TCV91596.1"/>
    <property type="molecule type" value="Genomic_DNA"/>
</dbReference>
<name>A0A4R3YHB4_9GAMM</name>
<reference evidence="2 3" key="1">
    <citation type="submission" date="2019-03" db="EMBL/GenBank/DDBJ databases">
        <title>Above-ground endophytic microbial communities from plants in different locations in the United States.</title>
        <authorList>
            <person name="Frank C."/>
        </authorList>
    </citation>
    <scope>NUCLEOTIDE SEQUENCE [LARGE SCALE GENOMIC DNA]</scope>
    <source>
        <strain evidence="2 3">LP_13_YM</strain>
    </source>
</reference>
<dbReference type="OrthoDB" id="5515308at2"/>
<feature type="transmembrane region" description="Helical" evidence="1">
    <location>
        <begin position="21"/>
        <end position="42"/>
    </location>
</feature>
<gene>
    <name evidence="2" type="ORF">EC912_11026</name>
</gene>
<evidence type="ECO:0000313" key="3">
    <source>
        <dbReference type="Proteomes" id="UP000295645"/>
    </source>
</evidence>
<organism evidence="2 3">
    <name type="scientific">Luteibacter rhizovicinus</name>
    <dbReference type="NCBI Taxonomy" id="242606"/>
    <lineage>
        <taxon>Bacteria</taxon>
        <taxon>Pseudomonadati</taxon>
        <taxon>Pseudomonadota</taxon>
        <taxon>Gammaproteobacteria</taxon>
        <taxon>Lysobacterales</taxon>
        <taxon>Rhodanobacteraceae</taxon>
        <taxon>Luteibacter</taxon>
    </lineage>
</organism>
<feature type="transmembrane region" description="Helical" evidence="1">
    <location>
        <begin position="75"/>
        <end position="95"/>
    </location>
</feature>
<comment type="caution">
    <text evidence="2">The sequence shown here is derived from an EMBL/GenBank/DDBJ whole genome shotgun (WGS) entry which is preliminary data.</text>
</comment>
<dbReference type="GO" id="GO:0046521">
    <property type="term" value="P:sphingoid catabolic process"/>
    <property type="evidence" value="ECO:0007669"/>
    <property type="project" value="TreeGrafter"/>
</dbReference>
<keyword evidence="1" id="KW-1133">Transmembrane helix</keyword>
<feature type="transmembrane region" description="Helical" evidence="1">
    <location>
        <begin position="48"/>
        <end position="68"/>
    </location>
</feature>
<dbReference type="GO" id="GO:0016020">
    <property type="term" value="C:membrane"/>
    <property type="evidence" value="ECO:0007669"/>
    <property type="project" value="GOC"/>
</dbReference>
<protein>
    <submittedName>
        <fullName evidence="2">Putative membrane protein YGL010W</fullName>
    </submittedName>
</protein>
<dbReference type="PANTHER" id="PTHR28026">
    <property type="entry name" value="DUF962 DOMAIN PROTEIN (AFU_ORTHOLOGUE AFUA_8G05310)"/>
    <property type="match status" value="1"/>
</dbReference>
<dbReference type="RefSeq" id="WP_132146998.1">
    <property type="nucleotide sequence ID" value="NZ_SMCS01000010.1"/>
</dbReference>
<evidence type="ECO:0000256" key="1">
    <source>
        <dbReference type="SAM" id="Phobius"/>
    </source>
</evidence>
<sequence>MRDATTWFGNYSKDHQNPTNTLIHWICVPAITWCAIALIWLIPVPPMIGRPGLWAVVAMFLAFLFYYFRLSRRIGLAMALVFIVLGLVTEGLYRALGPAGLAWLAVGVFVAAWIGQFVGHAIEGRRPSFFTDLQYLLIGPAWLMSKAMRRFGVSY</sequence>
<keyword evidence="3" id="KW-1185">Reference proteome</keyword>
<accession>A0A4R3YHB4</accession>
<dbReference type="Pfam" id="PF06127">
    <property type="entry name" value="Mpo1-like"/>
    <property type="match status" value="1"/>
</dbReference>
<dbReference type="PANTHER" id="PTHR28026:SF9">
    <property type="entry name" value="2-HYDROXY-PALMITIC ACID DIOXYGENASE MPO1"/>
    <property type="match status" value="1"/>
</dbReference>
<keyword evidence="1" id="KW-0472">Membrane</keyword>